<evidence type="ECO:0000256" key="2">
    <source>
        <dbReference type="ARBA" id="ARBA00006416"/>
    </source>
</evidence>
<evidence type="ECO:0000256" key="6">
    <source>
        <dbReference type="ARBA" id="ARBA00022989"/>
    </source>
</evidence>
<evidence type="ECO:0000256" key="1">
    <source>
        <dbReference type="ARBA" id="ARBA00004448"/>
    </source>
</evidence>
<sequence length="128" mass="13566">MASRVQALWNHPAGPKTVFFWAPMMKWGLVAAGASEMNRPVEKVSVPQSLALACTGIIWTRWSFVITPVNWNLAAANVFVGCTGLYQLQRVWRAKPADAAPAEGLAVALEPPPPAAGQPPAPPPAVSA</sequence>
<dbReference type="Proteomes" id="UP000218209">
    <property type="component" value="Unassembled WGS sequence"/>
</dbReference>
<feature type="region of interest" description="Disordered" evidence="10">
    <location>
        <begin position="105"/>
        <end position="128"/>
    </location>
</feature>
<name>A0A1X6PBF3_PORUM</name>
<comment type="similarity">
    <text evidence="2 9">Belongs to the mitochondrial pyruvate carrier (MPC) (TC 2.A.105) family.</text>
</comment>
<evidence type="ECO:0000256" key="10">
    <source>
        <dbReference type="SAM" id="MobiDB-lite"/>
    </source>
</evidence>
<comment type="function">
    <text evidence="9">Mediates the uptake of pyruvate into mitochondria.</text>
</comment>
<dbReference type="AlphaFoldDB" id="A0A1X6PBF3"/>
<dbReference type="GO" id="GO:0005743">
    <property type="term" value="C:mitochondrial inner membrane"/>
    <property type="evidence" value="ECO:0007669"/>
    <property type="project" value="UniProtKB-SubCell"/>
</dbReference>
<accession>A0A1X6PBF3</accession>
<evidence type="ECO:0000256" key="5">
    <source>
        <dbReference type="ARBA" id="ARBA00022792"/>
    </source>
</evidence>
<proteinExistence type="inferred from homology"/>
<keyword evidence="7 9" id="KW-0496">Mitochondrion</keyword>
<gene>
    <name evidence="11" type="ORF">BU14_0115s0020</name>
</gene>
<dbReference type="EMBL" id="KV918817">
    <property type="protein sequence ID" value="OSX78249.1"/>
    <property type="molecule type" value="Genomic_DNA"/>
</dbReference>
<dbReference type="OrthoDB" id="869189at2759"/>
<keyword evidence="4" id="KW-0812">Transmembrane</keyword>
<evidence type="ECO:0000256" key="8">
    <source>
        <dbReference type="ARBA" id="ARBA00023136"/>
    </source>
</evidence>
<dbReference type="PANTHER" id="PTHR14154">
    <property type="entry name" value="UPF0041 BRAIN PROTEIN 44-RELATED"/>
    <property type="match status" value="1"/>
</dbReference>
<evidence type="ECO:0000256" key="3">
    <source>
        <dbReference type="ARBA" id="ARBA00022448"/>
    </source>
</evidence>
<comment type="subcellular location">
    <subcellularLocation>
        <location evidence="1 9">Mitochondrion inner membrane</location>
        <topology evidence="1 9">Multi-pass membrane protein</topology>
    </subcellularLocation>
</comment>
<evidence type="ECO:0000256" key="9">
    <source>
        <dbReference type="RuleBase" id="RU363100"/>
    </source>
</evidence>
<dbReference type="GO" id="GO:0006850">
    <property type="term" value="P:pyruvate import into mitochondria"/>
    <property type="evidence" value="ECO:0007669"/>
    <property type="project" value="InterPro"/>
</dbReference>
<feature type="compositionally biased region" description="Pro residues" evidence="10">
    <location>
        <begin position="110"/>
        <end position="128"/>
    </location>
</feature>
<evidence type="ECO:0000256" key="7">
    <source>
        <dbReference type="ARBA" id="ARBA00023128"/>
    </source>
</evidence>
<dbReference type="InterPro" id="IPR005336">
    <property type="entry name" value="MPC"/>
</dbReference>
<keyword evidence="3 9" id="KW-0813">Transport</keyword>
<keyword evidence="5 9" id="KW-0999">Mitochondrion inner membrane</keyword>
<keyword evidence="8" id="KW-0472">Membrane</keyword>
<evidence type="ECO:0000313" key="11">
    <source>
        <dbReference type="EMBL" id="OSX78249.1"/>
    </source>
</evidence>
<protein>
    <recommendedName>
        <fullName evidence="9">Mitochondrial pyruvate carrier</fullName>
    </recommendedName>
</protein>
<keyword evidence="12" id="KW-1185">Reference proteome</keyword>
<keyword evidence="6" id="KW-1133">Transmembrane helix</keyword>
<reference evidence="11 12" key="1">
    <citation type="submission" date="2017-03" db="EMBL/GenBank/DDBJ databases">
        <title>WGS assembly of Porphyra umbilicalis.</title>
        <authorList>
            <person name="Brawley S.H."/>
            <person name="Blouin N.A."/>
            <person name="Ficko-Blean E."/>
            <person name="Wheeler G.L."/>
            <person name="Lohr M."/>
            <person name="Goodson H.V."/>
            <person name="Jenkins J.W."/>
            <person name="Blaby-Haas C.E."/>
            <person name="Helliwell K.E."/>
            <person name="Chan C."/>
            <person name="Marriage T."/>
            <person name="Bhattacharya D."/>
            <person name="Klein A.S."/>
            <person name="Badis Y."/>
            <person name="Brodie J."/>
            <person name="Cao Y."/>
            <person name="Collen J."/>
            <person name="Dittami S.M."/>
            <person name="Gachon C.M."/>
            <person name="Green B.R."/>
            <person name="Karpowicz S."/>
            <person name="Kim J.W."/>
            <person name="Kudahl U."/>
            <person name="Lin S."/>
            <person name="Michel G."/>
            <person name="Mittag M."/>
            <person name="Olson B.J."/>
            <person name="Pangilinan J."/>
            <person name="Peng Y."/>
            <person name="Qiu H."/>
            <person name="Shu S."/>
            <person name="Singer J.T."/>
            <person name="Smith A.G."/>
            <person name="Sprecher B.N."/>
            <person name="Wagner V."/>
            <person name="Wang W."/>
            <person name="Wang Z.-Y."/>
            <person name="Yan J."/>
            <person name="Yarish C."/>
            <person name="Zoeuner-Riek S."/>
            <person name="Zhuang Y."/>
            <person name="Zou Y."/>
            <person name="Lindquist E.A."/>
            <person name="Grimwood J."/>
            <person name="Barry K."/>
            <person name="Rokhsar D.S."/>
            <person name="Schmutz J."/>
            <person name="Stiller J.W."/>
            <person name="Grossman A.R."/>
            <person name="Prochnik S.E."/>
        </authorList>
    </citation>
    <scope>NUCLEOTIDE SEQUENCE [LARGE SCALE GENOMIC DNA]</scope>
    <source>
        <strain evidence="11">4086291</strain>
    </source>
</reference>
<dbReference type="Pfam" id="PF03650">
    <property type="entry name" value="MPC"/>
    <property type="match status" value="1"/>
</dbReference>
<evidence type="ECO:0000313" key="12">
    <source>
        <dbReference type="Proteomes" id="UP000218209"/>
    </source>
</evidence>
<evidence type="ECO:0000256" key="4">
    <source>
        <dbReference type="ARBA" id="ARBA00022692"/>
    </source>
</evidence>
<organism evidence="11 12">
    <name type="scientific">Porphyra umbilicalis</name>
    <name type="common">Purple laver</name>
    <name type="synonym">Red alga</name>
    <dbReference type="NCBI Taxonomy" id="2786"/>
    <lineage>
        <taxon>Eukaryota</taxon>
        <taxon>Rhodophyta</taxon>
        <taxon>Bangiophyceae</taxon>
        <taxon>Bangiales</taxon>
        <taxon>Bangiaceae</taxon>
        <taxon>Porphyra</taxon>
    </lineage>
</organism>